<dbReference type="SUPFAM" id="SSF88946">
    <property type="entry name" value="Sigma2 domain of RNA polymerase sigma factors"/>
    <property type="match status" value="1"/>
</dbReference>
<keyword evidence="2 6" id="KW-0805">Transcription regulation</keyword>
<dbReference type="EMBL" id="JAAKZV010000219">
    <property type="protein sequence ID" value="NGN68633.1"/>
    <property type="molecule type" value="Genomic_DNA"/>
</dbReference>
<comment type="caution">
    <text evidence="9">The sequence shown here is derived from an EMBL/GenBank/DDBJ whole genome shotgun (WGS) entry which is preliminary data.</text>
</comment>
<dbReference type="NCBIfam" id="TIGR02937">
    <property type="entry name" value="sigma70-ECF"/>
    <property type="match status" value="1"/>
</dbReference>
<keyword evidence="3 6" id="KW-0731">Sigma factor</keyword>
<comment type="similarity">
    <text evidence="1 6">Belongs to the sigma-70 factor family. ECF subfamily.</text>
</comment>
<dbReference type="CDD" id="cd06171">
    <property type="entry name" value="Sigma70_r4"/>
    <property type="match status" value="1"/>
</dbReference>
<evidence type="ECO:0000256" key="3">
    <source>
        <dbReference type="ARBA" id="ARBA00023082"/>
    </source>
</evidence>
<dbReference type="SUPFAM" id="SSF88659">
    <property type="entry name" value="Sigma3 and sigma4 domains of RNA polymerase sigma factors"/>
    <property type="match status" value="1"/>
</dbReference>
<name>A0A6G4U931_9ACTN</name>
<dbReference type="PANTHER" id="PTHR43133:SF8">
    <property type="entry name" value="RNA POLYMERASE SIGMA FACTOR HI_1459-RELATED"/>
    <property type="match status" value="1"/>
</dbReference>
<keyword evidence="10" id="KW-1185">Reference proteome</keyword>
<dbReference type="Gene3D" id="1.10.1740.10">
    <property type="match status" value="1"/>
</dbReference>
<evidence type="ECO:0000256" key="6">
    <source>
        <dbReference type="RuleBase" id="RU000716"/>
    </source>
</evidence>
<dbReference type="GO" id="GO:0016987">
    <property type="term" value="F:sigma factor activity"/>
    <property type="evidence" value="ECO:0007669"/>
    <property type="project" value="UniProtKB-KW"/>
</dbReference>
<keyword evidence="4 6" id="KW-0238">DNA-binding</keyword>
<dbReference type="AlphaFoldDB" id="A0A6G4U931"/>
<evidence type="ECO:0000256" key="4">
    <source>
        <dbReference type="ARBA" id="ARBA00023125"/>
    </source>
</evidence>
<feature type="domain" description="RNA polymerase sigma factor 70 region 4 type 2" evidence="8">
    <location>
        <begin position="144"/>
        <end position="197"/>
    </location>
</feature>
<dbReference type="Pfam" id="PF04542">
    <property type="entry name" value="Sigma70_r2"/>
    <property type="match status" value="1"/>
</dbReference>
<dbReference type="InterPro" id="IPR036388">
    <property type="entry name" value="WH-like_DNA-bd_sf"/>
</dbReference>
<gene>
    <name evidence="9" type="ORF">G5C51_32680</name>
</gene>
<dbReference type="GO" id="GO:0006352">
    <property type="term" value="P:DNA-templated transcription initiation"/>
    <property type="evidence" value="ECO:0007669"/>
    <property type="project" value="InterPro"/>
</dbReference>
<evidence type="ECO:0000259" key="7">
    <source>
        <dbReference type="Pfam" id="PF04542"/>
    </source>
</evidence>
<evidence type="ECO:0000259" key="8">
    <source>
        <dbReference type="Pfam" id="PF08281"/>
    </source>
</evidence>
<evidence type="ECO:0000256" key="1">
    <source>
        <dbReference type="ARBA" id="ARBA00010641"/>
    </source>
</evidence>
<dbReference type="Proteomes" id="UP000481583">
    <property type="component" value="Unassembled WGS sequence"/>
</dbReference>
<sequence>MVARVRAGETEAYAELVRAHAPLAHRLAILLGAGAEAEDVVQTAFIKAYRALGSFRDGAAFRPWLLRIVANETKNTMRASARYRAARERVAVAEGLRRGGERPGVMGVGATGPGAAGPGWTGPELPAANADADPAAAALSAERREELLRALRGLREPHRLVVVHRYLLDLDEAETAAALGIPRGTVKSRLSRALTQLRRELGEDGAVGGGGAP</sequence>
<reference evidence="9 10" key="1">
    <citation type="submission" date="2020-02" db="EMBL/GenBank/DDBJ databases">
        <title>Whole-genome analyses of novel actinobacteria.</title>
        <authorList>
            <person name="Sahin N."/>
        </authorList>
    </citation>
    <scope>NUCLEOTIDE SEQUENCE [LARGE SCALE GENOMIC DNA]</scope>
    <source>
        <strain evidence="9 10">A7024</strain>
    </source>
</reference>
<dbReference type="InterPro" id="IPR013325">
    <property type="entry name" value="RNA_pol_sigma_r2"/>
</dbReference>
<dbReference type="InterPro" id="IPR007627">
    <property type="entry name" value="RNA_pol_sigma70_r2"/>
</dbReference>
<keyword evidence="5 6" id="KW-0804">Transcription</keyword>
<dbReference type="InterPro" id="IPR039425">
    <property type="entry name" value="RNA_pol_sigma-70-like"/>
</dbReference>
<dbReference type="GO" id="GO:0006950">
    <property type="term" value="P:response to stress"/>
    <property type="evidence" value="ECO:0007669"/>
    <property type="project" value="UniProtKB-ARBA"/>
</dbReference>
<dbReference type="GO" id="GO:0003677">
    <property type="term" value="F:DNA binding"/>
    <property type="evidence" value="ECO:0007669"/>
    <property type="project" value="UniProtKB-KW"/>
</dbReference>
<organism evidence="9 10">
    <name type="scientific">Streptomyces coryli</name>
    <dbReference type="NCBI Taxonomy" id="1128680"/>
    <lineage>
        <taxon>Bacteria</taxon>
        <taxon>Bacillati</taxon>
        <taxon>Actinomycetota</taxon>
        <taxon>Actinomycetes</taxon>
        <taxon>Kitasatosporales</taxon>
        <taxon>Streptomycetaceae</taxon>
        <taxon>Streptomyces</taxon>
    </lineage>
</organism>
<accession>A0A6G4U931</accession>
<evidence type="ECO:0000256" key="5">
    <source>
        <dbReference type="ARBA" id="ARBA00023163"/>
    </source>
</evidence>
<proteinExistence type="inferred from homology"/>
<dbReference type="PANTHER" id="PTHR43133">
    <property type="entry name" value="RNA POLYMERASE ECF-TYPE SIGMA FACTO"/>
    <property type="match status" value="1"/>
</dbReference>
<dbReference type="Gene3D" id="1.10.10.10">
    <property type="entry name" value="Winged helix-like DNA-binding domain superfamily/Winged helix DNA-binding domain"/>
    <property type="match status" value="1"/>
</dbReference>
<dbReference type="InterPro" id="IPR013249">
    <property type="entry name" value="RNA_pol_sigma70_r4_t2"/>
</dbReference>
<evidence type="ECO:0000313" key="9">
    <source>
        <dbReference type="EMBL" id="NGN68633.1"/>
    </source>
</evidence>
<protein>
    <recommendedName>
        <fullName evidence="6">RNA polymerase sigma factor</fullName>
    </recommendedName>
</protein>
<evidence type="ECO:0000313" key="10">
    <source>
        <dbReference type="Proteomes" id="UP000481583"/>
    </source>
</evidence>
<dbReference type="InterPro" id="IPR013324">
    <property type="entry name" value="RNA_pol_sigma_r3/r4-like"/>
</dbReference>
<feature type="domain" description="RNA polymerase sigma-70 region 2" evidence="7">
    <location>
        <begin position="16"/>
        <end position="82"/>
    </location>
</feature>
<dbReference type="Pfam" id="PF08281">
    <property type="entry name" value="Sigma70_r4_2"/>
    <property type="match status" value="1"/>
</dbReference>
<evidence type="ECO:0000256" key="2">
    <source>
        <dbReference type="ARBA" id="ARBA00023015"/>
    </source>
</evidence>
<dbReference type="PROSITE" id="PS01063">
    <property type="entry name" value="SIGMA70_ECF"/>
    <property type="match status" value="1"/>
</dbReference>
<dbReference type="InterPro" id="IPR014284">
    <property type="entry name" value="RNA_pol_sigma-70_dom"/>
</dbReference>
<dbReference type="RefSeq" id="WP_165242777.1">
    <property type="nucleotide sequence ID" value="NZ_JAAKZV010000219.1"/>
</dbReference>
<dbReference type="InterPro" id="IPR000838">
    <property type="entry name" value="RNA_pol_sigma70_ECF_CS"/>
</dbReference>